<evidence type="ECO:0000313" key="2">
    <source>
        <dbReference type="Proteomes" id="UP000242915"/>
    </source>
</evidence>
<evidence type="ECO:0000313" key="1">
    <source>
        <dbReference type="EMBL" id="SNR90445.1"/>
    </source>
</evidence>
<reference evidence="2" key="1">
    <citation type="submission" date="2017-06" db="EMBL/GenBank/DDBJ databases">
        <authorList>
            <person name="Varghese N."/>
            <person name="Submissions S."/>
        </authorList>
    </citation>
    <scope>NUCLEOTIDE SEQUENCE [LARGE SCALE GENOMIC DNA]</scope>
    <source>
        <strain evidence="2">CIP 108523</strain>
    </source>
</reference>
<keyword evidence="2" id="KW-1185">Reference proteome</keyword>
<dbReference type="Proteomes" id="UP000242915">
    <property type="component" value="Unassembled WGS sequence"/>
</dbReference>
<protein>
    <submittedName>
        <fullName evidence="1">Uncharacterized protein</fullName>
    </submittedName>
</protein>
<gene>
    <name evidence="1" type="ORF">SAMN05216255_0900</name>
</gene>
<sequence>MFCRVDGAFPSTEEWLDFRVDKLRVVAPYGS</sequence>
<dbReference type="AlphaFoldDB" id="A0A239A483"/>
<organism evidence="1 2">
    <name type="scientific">Pseudomonas segetis</name>
    <dbReference type="NCBI Taxonomy" id="298908"/>
    <lineage>
        <taxon>Bacteria</taxon>
        <taxon>Pseudomonadati</taxon>
        <taxon>Pseudomonadota</taxon>
        <taxon>Gammaproteobacteria</taxon>
        <taxon>Pseudomonadales</taxon>
        <taxon>Pseudomonadaceae</taxon>
        <taxon>Pseudomonas</taxon>
    </lineage>
</organism>
<dbReference type="EMBL" id="FZOG01000001">
    <property type="protein sequence ID" value="SNR90445.1"/>
    <property type="molecule type" value="Genomic_DNA"/>
</dbReference>
<accession>A0A239A483</accession>
<feature type="non-terminal residue" evidence="1">
    <location>
        <position position="31"/>
    </location>
</feature>
<name>A0A239A483_9PSED</name>
<proteinExistence type="predicted"/>